<dbReference type="PANTHER" id="PTHR47657">
    <property type="entry name" value="STEROL REGULATORY ELEMENT-BINDING PROTEIN ECM22"/>
    <property type="match status" value="1"/>
</dbReference>
<dbReference type="PROSITE" id="PS50048">
    <property type="entry name" value="ZN2_CY6_FUNGAL_2"/>
    <property type="match status" value="1"/>
</dbReference>
<dbReference type="InterPro" id="IPR001138">
    <property type="entry name" value="Zn2Cys6_DnaBD"/>
</dbReference>
<dbReference type="EMBL" id="CABFNO020001538">
    <property type="protein sequence ID" value="CAG9996103.1"/>
    <property type="molecule type" value="Genomic_DNA"/>
</dbReference>
<organism evidence="4 5">
    <name type="scientific">Clonostachys byssicola</name>
    <dbReference type="NCBI Taxonomy" id="160290"/>
    <lineage>
        <taxon>Eukaryota</taxon>
        <taxon>Fungi</taxon>
        <taxon>Dikarya</taxon>
        <taxon>Ascomycota</taxon>
        <taxon>Pezizomycotina</taxon>
        <taxon>Sordariomycetes</taxon>
        <taxon>Hypocreomycetidae</taxon>
        <taxon>Hypocreales</taxon>
        <taxon>Bionectriaceae</taxon>
        <taxon>Clonostachys</taxon>
    </lineage>
</organism>
<evidence type="ECO:0000313" key="5">
    <source>
        <dbReference type="Proteomes" id="UP000754883"/>
    </source>
</evidence>
<dbReference type="SMART" id="SM00066">
    <property type="entry name" value="GAL4"/>
    <property type="match status" value="1"/>
</dbReference>
<dbReference type="AlphaFoldDB" id="A0A9N9UM74"/>
<reference evidence="4" key="1">
    <citation type="submission" date="2021-10" db="EMBL/GenBank/DDBJ databases">
        <authorList>
            <person name="Piombo E."/>
        </authorList>
    </citation>
    <scope>NUCLEOTIDE SEQUENCE</scope>
</reference>
<feature type="region of interest" description="Disordered" evidence="2">
    <location>
        <begin position="107"/>
        <end position="131"/>
    </location>
</feature>
<dbReference type="PANTHER" id="PTHR47657:SF13">
    <property type="entry name" value="ZN(2)-C6 FUNGAL-TYPE DOMAIN-CONTAINING PROTEIN-RELATED"/>
    <property type="match status" value="1"/>
</dbReference>
<gene>
    <name evidence="4" type="ORF">CBYS24578_00014345</name>
</gene>
<dbReference type="InterPro" id="IPR021858">
    <property type="entry name" value="Fun_TF"/>
</dbReference>
<dbReference type="InterPro" id="IPR036864">
    <property type="entry name" value="Zn2-C6_fun-type_DNA-bd_sf"/>
</dbReference>
<name>A0A9N9UM74_9HYPO</name>
<dbReference type="CDD" id="cd00067">
    <property type="entry name" value="GAL4"/>
    <property type="match status" value="1"/>
</dbReference>
<accession>A0A9N9UM74</accession>
<evidence type="ECO:0000256" key="2">
    <source>
        <dbReference type="SAM" id="MobiDB-lite"/>
    </source>
</evidence>
<keyword evidence="5" id="KW-1185">Reference proteome</keyword>
<dbReference type="GO" id="GO:0008270">
    <property type="term" value="F:zinc ion binding"/>
    <property type="evidence" value="ECO:0007669"/>
    <property type="project" value="InterPro"/>
</dbReference>
<dbReference type="SUPFAM" id="SSF57701">
    <property type="entry name" value="Zn2/Cys6 DNA-binding domain"/>
    <property type="match status" value="1"/>
</dbReference>
<evidence type="ECO:0000313" key="4">
    <source>
        <dbReference type="EMBL" id="CAG9996103.1"/>
    </source>
</evidence>
<dbReference type="Gene3D" id="4.10.240.10">
    <property type="entry name" value="Zn(2)-C6 fungal-type DNA-binding domain"/>
    <property type="match status" value="1"/>
</dbReference>
<dbReference type="OrthoDB" id="416217at2759"/>
<feature type="compositionally biased region" description="Low complexity" evidence="2">
    <location>
        <begin position="113"/>
        <end position="128"/>
    </location>
</feature>
<proteinExistence type="predicted"/>
<dbReference type="PROSITE" id="PS00463">
    <property type="entry name" value="ZN2_CY6_FUNGAL_1"/>
    <property type="match status" value="1"/>
</dbReference>
<comment type="caution">
    <text evidence="4">The sequence shown here is derived from an EMBL/GenBank/DDBJ whole genome shotgun (WGS) entry which is preliminary data.</text>
</comment>
<dbReference type="InterPro" id="IPR052400">
    <property type="entry name" value="Zn2-C6_fungal_TF"/>
</dbReference>
<sequence>MEEHGNWDDGLQNLAPPGTAKTTSDQVEAVRTRRPHKKSRNGCQQCKRRRIKCDESKPICGTCSHLSQRCNYDSSGSQLETRDLEVRKRGRPRKNWTVVAVERRTASPSEVNTTTALSTSAPLARSSPDSSTWNVERPLHLPWDAEDLELFFHYQTEVCAGMGGPDLQLWKDRVPRLAFRRHGVLHLLLAVSALHLSRQEPMRCGQLEERAEVHLAIGLRRTTDILPNLSAENCAELYVATILVCTCTFAKRPGPDNLLVVADGGEVSWWDLFRGVRIIVETIGMQAVFAGELAPTSSDTQGDRQDEPPHPHHVCSGAILDWEDALDCLSVPISAVADESVRGACQGALSIMKWCFQETYGTAVRPKATADAKFNVIMAWLYCLSEEFVKSLKEKEPASLVLLSYFAVLLQTLSAAWFMEGWAPHILQRVSEILGPAWTEWLQWPALQIKNFGTLQTS</sequence>
<feature type="compositionally biased region" description="Basic residues" evidence="2">
    <location>
        <begin position="32"/>
        <end position="41"/>
    </location>
</feature>
<dbReference type="Pfam" id="PF00172">
    <property type="entry name" value="Zn_clus"/>
    <property type="match status" value="1"/>
</dbReference>
<keyword evidence="1" id="KW-0539">Nucleus</keyword>
<protein>
    <recommendedName>
        <fullName evidence="3">Zn(2)-C6 fungal-type domain-containing protein</fullName>
    </recommendedName>
</protein>
<feature type="region of interest" description="Disordered" evidence="2">
    <location>
        <begin position="1"/>
        <end position="41"/>
    </location>
</feature>
<dbReference type="GO" id="GO:0000981">
    <property type="term" value="F:DNA-binding transcription factor activity, RNA polymerase II-specific"/>
    <property type="evidence" value="ECO:0007669"/>
    <property type="project" value="InterPro"/>
</dbReference>
<dbReference type="Pfam" id="PF11951">
    <property type="entry name" value="Fungal_trans_2"/>
    <property type="match status" value="1"/>
</dbReference>
<dbReference type="Proteomes" id="UP000754883">
    <property type="component" value="Unassembled WGS sequence"/>
</dbReference>
<feature type="domain" description="Zn(2)-C6 fungal-type" evidence="3">
    <location>
        <begin position="42"/>
        <end position="72"/>
    </location>
</feature>
<evidence type="ECO:0000259" key="3">
    <source>
        <dbReference type="PROSITE" id="PS50048"/>
    </source>
</evidence>
<evidence type="ECO:0000256" key="1">
    <source>
        <dbReference type="ARBA" id="ARBA00023242"/>
    </source>
</evidence>